<dbReference type="GO" id="GO:0009306">
    <property type="term" value="P:protein secretion"/>
    <property type="evidence" value="ECO:0007669"/>
    <property type="project" value="InterPro"/>
</dbReference>
<accession>A0A6L9MDV8</accession>
<feature type="signal peptide" evidence="5">
    <location>
        <begin position="1"/>
        <end position="30"/>
    </location>
</feature>
<dbReference type="EMBL" id="JAAAMJ010000002">
    <property type="protein sequence ID" value="NDV86053.1"/>
    <property type="molecule type" value="Genomic_DNA"/>
</dbReference>
<dbReference type="InterPro" id="IPR007452">
    <property type="entry name" value="TamB_C"/>
</dbReference>
<feature type="chain" id="PRO_5026865480" description="Translocation and assembly module TamB C-terminal domain-containing protein" evidence="5">
    <location>
        <begin position="31"/>
        <end position="2088"/>
    </location>
</feature>
<comment type="caution">
    <text evidence="7">The sequence shown here is derived from an EMBL/GenBank/DDBJ whole genome shotgun (WGS) entry which is preliminary data.</text>
</comment>
<gene>
    <name evidence="7" type="ORF">GTW51_04980</name>
</gene>
<protein>
    <recommendedName>
        <fullName evidence="6">Translocation and assembly module TamB C-terminal domain-containing protein</fullName>
    </recommendedName>
</protein>
<evidence type="ECO:0000313" key="7">
    <source>
        <dbReference type="EMBL" id="NDV86053.1"/>
    </source>
</evidence>
<evidence type="ECO:0000313" key="8">
    <source>
        <dbReference type="Proteomes" id="UP000476332"/>
    </source>
</evidence>
<evidence type="ECO:0000256" key="2">
    <source>
        <dbReference type="ARBA" id="ARBA00022692"/>
    </source>
</evidence>
<evidence type="ECO:0000256" key="3">
    <source>
        <dbReference type="ARBA" id="ARBA00022989"/>
    </source>
</evidence>
<evidence type="ECO:0000259" key="6">
    <source>
        <dbReference type="Pfam" id="PF04357"/>
    </source>
</evidence>
<feature type="domain" description="Translocation and assembly module TamB C-terminal" evidence="6">
    <location>
        <begin position="1745"/>
        <end position="2088"/>
    </location>
</feature>
<dbReference type="PANTHER" id="PTHR36985">
    <property type="entry name" value="TRANSLOCATION AND ASSEMBLY MODULE SUBUNIT TAMB"/>
    <property type="match status" value="1"/>
</dbReference>
<comment type="subcellular location">
    <subcellularLocation>
        <location evidence="1">Membrane</location>
        <topology evidence="1">Single-pass membrane protein</topology>
    </subcellularLocation>
</comment>
<dbReference type="RefSeq" id="WP_163042802.1">
    <property type="nucleotide sequence ID" value="NZ_JAAAMJ010000002.1"/>
</dbReference>
<keyword evidence="4" id="KW-0472">Membrane</keyword>
<keyword evidence="2" id="KW-0812">Transmembrane</keyword>
<proteinExistence type="predicted"/>
<reference evidence="7 8" key="1">
    <citation type="submission" date="2020-01" db="EMBL/GenBank/DDBJ databases">
        <title>Genomes of bacteria type strains.</title>
        <authorList>
            <person name="Chen J."/>
            <person name="Zhu S."/>
            <person name="Chen J."/>
        </authorList>
    </citation>
    <scope>NUCLEOTIDE SEQUENCE [LARGE SCALE GENOMIC DNA]</scope>
    <source>
        <strain evidence="7 8">KCTC 52919</strain>
    </source>
</reference>
<keyword evidence="8" id="KW-1185">Reference proteome</keyword>
<keyword evidence="5" id="KW-0732">Signal</keyword>
<dbReference type="Pfam" id="PF04357">
    <property type="entry name" value="TamB"/>
    <property type="match status" value="1"/>
</dbReference>
<evidence type="ECO:0000256" key="4">
    <source>
        <dbReference type="ARBA" id="ARBA00023136"/>
    </source>
</evidence>
<sequence length="2088" mass="208314">MKALRSFSLALLACLAASMLTLAPMRPAAAQGFVANQLENFLSSDTMQVEIEGLSGALTGRLRIASVTVSDPQGTFLTASDLAMDWSPFALVRSNLSIENLSAGQIVLERLPTGQPETEGDSSGFSLPSITADIGNLAIEEFVVGAAIAGTEARLRANGSLTLAADPTSLDVRANIDRLDQPGQIALDIGYAPDQNQLRLDVTASEPAGGLVATLLDIPDRPAVDLAINGSGPLSAFMANGSLSVGGEQAATLTARVDGADDGRRVSASLSVAAQQYVPEQYQRFLQGGANLDVQMLVRDDGLYVVDQAELSSDALAATASGTLDLSGAGNDLTVAIASRDGSPIALSFGTPPGATELEITGLEGQITGALGAAGLNVTAQLPRAGYGEYVATNVDATLTSTGFNLSGFQGPLAIEATAAEVAAPEGLADRFLTGPLRLAVDGALTEDGLVFNPSRAITDVASINLQGTAALNFATFDLALESAFQTAALSAAAIPLAGDELAVSGRFARTPDAGISAQDLSVRGEGLTIGGRAALSDGTVSADIDGELQQASTVNSAFSGAATFSLTASGPVEQPDVDLQISGNGLSINGRELADLNVTARGTFNASAPAGTVEITGTLDGQPLSGTAQLETLANGERRINDLAIRQGPNAITGDLTLTSAFAPVGTLNVDVEDIGPLAALGGVDASGDVTGTIDLSVDGDDTPVATLELVGDSIGFAGNTLQAAIIDLEVSDYLGTPRPTGRVSAEAIDAAGLSVRYLAIDLTRQGDATGLAATAEANGVPLRLEGNASFEPGTTLITLSRLEAEIPDAEVSLREPATIRIADGTTTLPQIVLDTGEGTVSLAGTAGETLDLALRLDSVPAAIANPFVPGLAAAGQIDGSADISGAASDPAARFSINATELAVGQSRAANVPPVEAVLAGTYESGTLMLETARVDLGDGSIVANGSVGEQLDISVALDNVPAALANGFVDGLDAAGTVSGTASVSGSRADPSATFDIEGREITAEEIAAAGISPLTLDLSGSYADGTLDLAEANVAVGDGSLTASGTIGETLDLTLRANDLPVGLANGFVPGLEAEGIISGTADASGSLSDPAATFDLSGSGITTREIAESGVAPLDLRLVGSYANGTADLETAVVNVGDGSLTASGQIGETLDVAVDVNSIPVGLVNGFVDGLGAEGTISGTARATGTLSDPAATFDLAGSGITADGIEASGIAPLELTASGNLADGTLNLSTARVNVGEGSLTASGTVGERLNLQLSADQLPVGLVNGYLPDLAAEGTISGNGTATGSLSDPRAEFTLNGTGITTRQIAQSGIAPLSLDVSGAYADGTATIANANLTVGNGSLSASGTIGENLDIDLRLDDLPVGLANGFVDGLNAEGTISGSGTATGSLSDPQATFDLTGTGITSRQIAQSGVAPLSLDVAGSYADGTATIANADVTVGDGSLTARGTVGQQLDVNVQINRLPVGLANGFVDGLGAQGTIDGTATATGSIGNPDARFDIALNNVSVAQGRAAGAPAINGTVAGQYAGDTLRLDTANVAIGGGSIDVTGTAGANALNLTAQINDVPASIAGSAAPDIAPQGTINGTVRAAGSPSSPSVTYDIAVTGASIQQTRDAGVGALAIDSSGQYTGNAVTTTTTLTGNGIDFRADGSVNLAGTPQLDLTLAGTAPLSLANSILADGGRSLEGTARIDARVTGPASQPNVVGTISTEGSRFVDTGANIAIDGISTTIALNGQTATIQSFSANLSSGGQLSIGGSVGLSDGFPADLTISLVDGRYSDGELIGARLSADLTLTGPLTQTPLLAGTINASEINVLVPENLPGSLARIDVTHVNASAAVLQQQRELFPNRGEGASQGGIAFDLTFNAPSRVFVRGRGLDVELGGTIQITGPANAPSIVGGFELQRGRFIILSRRLDFERGRLSFTGALIPTLDLLAASDTGDATVYVAVTGPANDPSFTFSASPALPQDEVLARLIFDQGTSNLSPLQIAQLAEAAASLAGVGGSTGLLENLRAQLGVDDLDIRTTADGQTAVGVGRYINDNTYLGVDSTGRVSIDLDLGAGLKARGAVDAQGGGEVGVFYEGEF</sequence>
<organism evidence="7 8">
    <name type="scientific">Aurantimonas aggregata</name>
    <dbReference type="NCBI Taxonomy" id="2047720"/>
    <lineage>
        <taxon>Bacteria</taxon>
        <taxon>Pseudomonadati</taxon>
        <taxon>Pseudomonadota</taxon>
        <taxon>Alphaproteobacteria</taxon>
        <taxon>Hyphomicrobiales</taxon>
        <taxon>Aurantimonadaceae</taxon>
        <taxon>Aurantimonas</taxon>
    </lineage>
</organism>
<keyword evidence="3" id="KW-1133">Transmembrane helix</keyword>
<name>A0A6L9MDV8_9HYPH</name>
<evidence type="ECO:0000256" key="1">
    <source>
        <dbReference type="ARBA" id="ARBA00004167"/>
    </source>
</evidence>
<dbReference type="Proteomes" id="UP000476332">
    <property type="component" value="Unassembled WGS sequence"/>
</dbReference>
<dbReference type="GO" id="GO:0005886">
    <property type="term" value="C:plasma membrane"/>
    <property type="evidence" value="ECO:0007669"/>
    <property type="project" value="InterPro"/>
</dbReference>
<dbReference type="PANTHER" id="PTHR36985:SF1">
    <property type="entry name" value="TRANSLOCATION AND ASSEMBLY MODULE SUBUNIT TAMB"/>
    <property type="match status" value="1"/>
</dbReference>
<evidence type="ECO:0000256" key="5">
    <source>
        <dbReference type="SAM" id="SignalP"/>
    </source>
</evidence>